<dbReference type="AlphaFoldDB" id="A0AAD3CMT7"/>
<keyword evidence="3" id="KW-1003">Cell membrane</keyword>
<evidence type="ECO:0000256" key="4">
    <source>
        <dbReference type="ARBA" id="ARBA00022692"/>
    </source>
</evidence>
<feature type="transmembrane region" description="Helical" evidence="8">
    <location>
        <begin position="319"/>
        <end position="336"/>
    </location>
</feature>
<dbReference type="Pfam" id="PF02690">
    <property type="entry name" value="Na_Pi_cotrans"/>
    <property type="match status" value="1"/>
</dbReference>
<proteinExistence type="inferred from homology"/>
<gene>
    <name evidence="9" type="ORF">CTEN210_04085</name>
</gene>
<feature type="compositionally biased region" description="Basic residues" evidence="7">
    <location>
        <begin position="531"/>
        <end position="548"/>
    </location>
</feature>
<evidence type="ECO:0000256" key="2">
    <source>
        <dbReference type="ARBA" id="ARBA00005808"/>
    </source>
</evidence>
<dbReference type="EMBL" id="BLLK01000023">
    <property type="protein sequence ID" value="GFH47610.1"/>
    <property type="molecule type" value="Genomic_DNA"/>
</dbReference>
<evidence type="ECO:0000313" key="10">
    <source>
        <dbReference type="Proteomes" id="UP001054902"/>
    </source>
</evidence>
<evidence type="ECO:0000256" key="7">
    <source>
        <dbReference type="SAM" id="MobiDB-lite"/>
    </source>
</evidence>
<keyword evidence="4 8" id="KW-0812">Transmembrane</keyword>
<evidence type="ECO:0000256" key="8">
    <source>
        <dbReference type="SAM" id="Phobius"/>
    </source>
</evidence>
<dbReference type="InterPro" id="IPR003841">
    <property type="entry name" value="Na/Pi_transpt"/>
</dbReference>
<dbReference type="GO" id="GO:0005886">
    <property type="term" value="C:plasma membrane"/>
    <property type="evidence" value="ECO:0007669"/>
    <property type="project" value="UniProtKB-SubCell"/>
</dbReference>
<dbReference type="GO" id="GO:0044341">
    <property type="term" value="P:sodium-dependent phosphate transport"/>
    <property type="evidence" value="ECO:0007669"/>
    <property type="project" value="InterPro"/>
</dbReference>
<feature type="transmembrane region" description="Helical" evidence="8">
    <location>
        <begin position="383"/>
        <end position="404"/>
    </location>
</feature>
<evidence type="ECO:0000256" key="1">
    <source>
        <dbReference type="ARBA" id="ARBA00004651"/>
    </source>
</evidence>
<sequence length="581" mass="63796">MFDNQEYYADGEVAKWRDVLYYFWQQTKTNGISVFTHLSLFAILSYTFVLGTSLFGASTQILGGCDGAKLFLLSTNPVSMLIGGAMITCLFQSSTISNLLIGILVALSAIEVQDAVYFSMGANIGNSVTSTIISLAHLNNKNLLERAVAGSSVNTIYYVFTLCLLFPLELGCGALRRLGEAVAPETVNFSYPWAGLNQLIIVPVTNFLIVPNTVYSASIMAGAVDNCQANYPTACVNDEVSFQSCTTGFIGCDPESGRCPAFFHEGSTMAKDMQWAALAMFIALVTILLSLWGIIGLINKMLLNTPIEVIAKMTTHNNYVLMFLGCGASVLFNNSSIVETSILPFVSSGILELEQMFPWCLGSNFGIALANFFFALSLGNQAYMAVAIANLAFNVIGTLIWYPIPYMREFPINSALIVGIITRMWRYVCVVYFGLAFIVFPLLLFGIGHLLYGTKKSSVGFGWTLVGVILLVLLHLSYGWFFKGGRESFIEFFEEPSDDDEYDVSVDENTYDDYDTEDDVSSIGFQEARVRKSKSKRNSNRGLNKVRPHAAAPPPERKRLIKNTGLDKDNCCCADPTFLGA</sequence>
<evidence type="ECO:0000313" key="9">
    <source>
        <dbReference type="EMBL" id="GFH47610.1"/>
    </source>
</evidence>
<accession>A0AAD3CMT7</accession>
<evidence type="ECO:0000256" key="5">
    <source>
        <dbReference type="ARBA" id="ARBA00022989"/>
    </source>
</evidence>
<dbReference type="Proteomes" id="UP001054902">
    <property type="component" value="Unassembled WGS sequence"/>
</dbReference>
<dbReference type="PANTHER" id="PTHR10010">
    <property type="entry name" value="SOLUTE CARRIER FAMILY 34 SODIUM PHOSPHATE , MEMBER 2-RELATED"/>
    <property type="match status" value="1"/>
</dbReference>
<feature type="transmembrane region" description="Helical" evidence="8">
    <location>
        <begin position="116"/>
        <end position="136"/>
    </location>
</feature>
<dbReference type="PANTHER" id="PTHR10010:SF46">
    <property type="entry name" value="SODIUM-DEPENDENT PHOSPHATE TRANSPORT PROTEIN 2B"/>
    <property type="match status" value="1"/>
</dbReference>
<dbReference type="GO" id="GO:0005436">
    <property type="term" value="F:sodium:phosphate symporter activity"/>
    <property type="evidence" value="ECO:0007669"/>
    <property type="project" value="InterPro"/>
</dbReference>
<reference evidence="9 10" key="1">
    <citation type="journal article" date="2021" name="Sci. Rep.">
        <title>The genome of the diatom Chaetoceros tenuissimus carries an ancient integrated fragment of an extant virus.</title>
        <authorList>
            <person name="Hongo Y."/>
            <person name="Kimura K."/>
            <person name="Takaki Y."/>
            <person name="Yoshida Y."/>
            <person name="Baba S."/>
            <person name="Kobayashi G."/>
            <person name="Nagasaki K."/>
            <person name="Hano T."/>
            <person name="Tomaru Y."/>
        </authorList>
    </citation>
    <scope>NUCLEOTIDE SEQUENCE [LARGE SCALE GENOMIC DNA]</scope>
    <source>
        <strain evidence="9 10">NIES-3715</strain>
    </source>
</reference>
<feature type="region of interest" description="Disordered" evidence="7">
    <location>
        <begin position="531"/>
        <end position="556"/>
    </location>
</feature>
<feature type="transmembrane region" description="Helical" evidence="8">
    <location>
        <begin position="356"/>
        <end position="376"/>
    </location>
</feature>
<protein>
    <submittedName>
        <fullName evidence="9">Uncharacterized protein</fullName>
    </submittedName>
</protein>
<feature type="transmembrane region" description="Helical" evidence="8">
    <location>
        <begin position="34"/>
        <end position="57"/>
    </location>
</feature>
<feature type="transmembrane region" description="Helical" evidence="8">
    <location>
        <begin position="459"/>
        <end position="481"/>
    </location>
</feature>
<comment type="subcellular location">
    <subcellularLocation>
        <location evidence="1">Cell membrane</location>
        <topology evidence="1">Multi-pass membrane protein</topology>
    </subcellularLocation>
</comment>
<name>A0AAD3CMT7_9STRA</name>
<feature type="transmembrane region" description="Helical" evidence="8">
    <location>
        <begin position="275"/>
        <end position="298"/>
    </location>
</feature>
<comment type="similarity">
    <text evidence="2">Belongs to the SLC34A transporter family.</text>
</comment>
<comment type="caution">
    <text evidence="9">The sequence shown here is derived from an EMBL/GenBank/DDBJ whole genome shotgun (WGS) entry which is preliminary data.</text>
</comment>
<keyword evidence="6 8" id="KW-0472">Membrane</keyword>
<evidence type="ECO:0000256" key="6">
    <source>
        <dbReference type="ARBA" id="ARBA00023136"/>
    </source>
</evidence>
<feature type="transmembrane region" description="Helical" evidence="8">
    <location>
        <begin position="78"/>
        <end position="110"/>
    </location>
</feature>
<keyword evidence="10" id="KW-1185">Reference proteome</keyword>
<organism evidence="9 10">
    <name type="scientific">Chaetoceros tenuissimus</name>
    <dbReference type="NCBI Taxonomy" id="426638"/>
    <lineage>
        <taxon>Eukaryota</taxon>
        <taxon>Sar</taxon>
        <taxon>Stramenopiles</taxon>
        <taxon>Ochrophyta</taxon>
        <taxon>Bacillariophyta</taxon>
        <taxon>Coscinodiscophyceae</taxon>
        <taxon>Chaetocerotophycidae</taxon>
        <taxon>Chaetocerotales</taxon>
        <taxon>Chaetocerotaceae</taxon>
        <taxon>Chaetoceros</taxon>
    </lineage>
</organism>
<feature type="transmembrane region" description="Helical" evidence="8">
    <location>
        <begin position="148"/>
        <end position="168"/>
    </location>
</feature>
<feature type="transmembrane region" description="Helical" evidence="8">
    <location>
        <begin position="424"/>
        <end position="447"/>
    </location>
</feature>
<evidence type="ECO:0000256" key="3">
    <source>
        <dbReference type="ARBA" id="ARBA00022475"/>
    </source>
</evidence>
<keyword evidence="5 8" id="KW-1133">Transmembrane helix</keyword>